<dbReference type="Gene3D" id="3.30.365.10">
    <property type="entry name" value="Aldehyde oxidase/xanthine dehydrogenase, molybdopterin binding domain"/>
    <property type="match status" value="5"/>
</dbReference>
<dbReference type="Gene3D" id="3.90.1170.50">
    <property type="entry name" value="Aldehyde oxidase/xanthine dehydrogenase, a/b hammerhead"/>
    <property type="match status" value="1"/>
</dbReference>
<evidence type="ECO:0000256" key="2">
    <source>
        <dbReference type="ARBA" id="ARBA00022723"/>
    </source>
</evidence>
<feature type="region of interest" description="Disordered" evidence="5">
    <location>
        <begin position="955"/>
        <end position="980"/>
    </location>
</feature>
<dbReference type="InterPro" id="IPR000674">
    <property type="entry name" value="Ald_Oxase/Xan_DH_a/b"/>
</dbReference>
<dbReference type="Pfam" id="PF20256">
    <property type="entry name" value="MoCoBD_2"/>
    <property type="match status" value="1"/>
</dbReference>
<keyword evidence="8" id="KW-1185">Reference proteome</keyword>
<evidence type="ECO:0000256" key="1">
    <source>
        <dbReference type="ARBA" id="ARBA00006849"/>
    </source>
</evidence>
<dbReference type="Gene3D" id="1.10.150.120">
    <property type="entry name" value="[2Fe-2S]-binding domain"/>
    <property type="match status" value="1"/>
</dbReference>
<dbReference type="SUPFAM" id="SSF47741">
    <property type="entry name" value="CO dehydrogenase ISP C-domain like"/>
    <property type="match status" value="1"/>
</dbReference>
<feature type="domain" description="2Fe-2S ferredoxin-type" evidence="6">
    <location>
        <begin position="9"/>
        <end position="84"/>
    </location>
</feature>
<evidence type="ECO:0000313" key="7">
    <source>
        <dbReference type="EMBL" id="SFH85472.1"/>
    </source>
</evidence>
<evidence type="ECO:0000313" key="8">
    <source>
        <dbReference type="Proteomes" id="UP000199377"/>
    </source>
</evidence>
<organism evidence="7 8">
    <name type="scientific">Albimonas pacifica</name>
    <dbReference type="NCBI Taxonomy" id="1114924"/>
    <lineage>
        <taxon>Bacteria</taxon>
        <taxon>Pseudomonadati</taxon>
        <taxon>Pseudomonadota</taxon>
        <taxon>Alphaproteobacteria</taxon>
        <taxon>Rhodobacterales</taxon>
        <taxon>Paracoccaceae</taxon>
        <taxon>Albimonas</taxon>
    </lineage>
</organism>
<dbReference type="GO" id="GO:0051537">
    <property type="term" value="F:2 iron, 2 sulfur cluster binding"/>
    <property type="evidence" value="ECO:0007669"/>
    <property type="project" value="InterPro"/>
</dbReference>
<comment type="similarity">
    <text evidence="1">Belongs to the xanthine dehydrogenase family.</text>
</comment>
<keyword evidence="2" id="KW-0479">Metal-binding</keyword>
<dbReference type="PROSITE" id="PS51085">
    <property type="entry name" value="2FE2S_FER_2"/>
    <property type="match status" value="1"/>
</dbReference>
<dbReference type="InterPro" id="IPR008274">
    <property type="entry name" value="AldOxase/xan_DH_MoCoBD1"/>
</dbReference>
<name>A0A1I3DFA8_9RHOB</name>
<dbReference type="InterPro" id="IPR006058">
    <property type="entry name" value="2Fe2S_fd_BS"/>
</dbReference>
<dbReference type="AlphaFoldDB" id="A0A1I3DFA8"/>
<dbReference type="SMART" id="SM01008">
    <property type="entry name" value="Ald_Xan_dh_C"/>
    <property type="match status" value="1"/>
</dbReference>
<dbReference type="InterPro" id="IPR036884">
    <property type="entry name" value="2Fe-2S-bd_dom_sf"/>
</dbReference>
<evidence type="ECO:0000256" key="3">
    <source>
        <dbReference type="ARBA" id="ARBA00023002"/>
    </source>
</evidence>
<dbReference type="GO" id="GO:0005506">
    <property type="term" value="F:iron ion binding"/>
    <property type="evidence" value="ECO:0007669"/>
    <property type="project" value="InterPro"/>
</dbReference>
<dbReference type="InterPro" id="IPR046867">
    <property type="entry name" value="AldOxase/xan_DH_MoCoBD2"/>
</dbReference>
<feature type="compositionally biased region" description="Basic and acidic residues" evidence="5">
    <location>
        <begin position="966"/>
        <end position="980"/>
    </location>
</feature>
<dbReference type="OrthoDB" id="9763985at2"/>
<dbReference type="InterPro" id="IPR036856">
    <property type="entry name" value="Ald_Oxase/Xan_DH_a/b_sf"/>
</dbReference>
<dbReference type="CDD" id="cd00207">
    <property type="entry name" value="fer2"/>
    <property type="match status" value="1"/>
</dbReference>
<dbReference type="InterPro" id="IPR036010">
    <property type="entry name" value="2Fe-2S_ferredoxin-like_sf"/>
</dbReference>
<dbReference type="PANTHER" id="PTHR11908:SF157">
    <property type="entry name" value="XANTHINE DEHYDROGENASE SUBUNIT D-RELATED"/>
    <property type="match status" value="1"/>
</dbReference>
<dbReference type="Pfam" id="PF01315">
    <property type="entry name" value="Ald_Xan_dh_C"/>
    <property type="match status" value="1"/>
</dbReference>
<dbReference type="Proteomes" id="UP000199377">
    <property type="component" value="Unassembled WGS sequence"/>
</dbReference>
<dbReference type="Pfam" id="PF02738">
    <property type="entry name" value="MoCoBD_1"/>
    <property type="match status" value="1"/>
</dbReference>
<dbReference type="RefSeq" id="WP_092858715.1">
    <property type="nucleotide sequence ID" value="NZ_FOQH01000002.1"/>
</dbReference>
<evidence type="ECO:0000256" key="4">
    <source>
        <dbReference type="ARBA" id="ARBA00023004"/>
    </source>
</evidence>
<dbReference type="PANTHER" id="PTHR11908">
    <property type="entry name" value="XANTHINE DEHYDROGENASE"/>
    <property type="match status" value="1"/>
</dbReference>
<keyword evidence="4" id="KW-0408">Iron</keyword>
<protein>
    <submittedName>
        <fullName evidence="7">CO or xanthine dehydrogenase, Mo-binding subunit</fullName>
    </submittedName>
</protein>
<dbReference type="InterPro" id="IPR001041">
    <property type="entry name" value="2Fe-2S_ferredoxin-type"/>
</dbReference>
<sequence length="980" mass="103077">MSFQPTSFQPATFRIDGETIDATPRPGQCLRTFLREQGRFGVKKGCDSGDCGACTVHLDGRPVHACLLPAHRAEGREVTTIEGLSCCGRLHPVQQRFLDAQAFQCGFCTPGMVMTAAALDPAQRARPDRLLKGNLCRCTGYRAIREAVQGEIPAAGSRDVQAPGGRGVVDGTARFTMDVAVERLSHIKVLQSPHASARIRRIDVAAAMAVPGVLAVLTHRDAPAACFSTARHENPLDDVDDTRVLDPVIRFAGQRVAAVVAETEAAAERARDLIAVDYEILPAVFDPEAAMAPGAPVIHDKPAAVSRIADPARNVAAEVHGGVGDVAAGFAEADAIHEGVYESQRVSHAQLETHGAVGWIRNGRLVIRTSSQTPFLTRDALARLYDLPPERVRVVCGRVGGGFGGKQEMLVEDLVALAVLRTGRPAKLELTRAEQFTMTTTRHPMKVRVKVGAKADGALTAIEMRIVADTGAYGNHAPGVLFHAAGEAVALYRCPNKKIDGWAVYTNQVPSGAFRGYGLSQTGFAVESAMDELARRLGMDPFAFRRRNVVVPGDPMVSLDAGPHDVEFGSYGLDQCLDRVERALAEDHRIGGAPAGRRPPVARAAGERPGPAPSGAAPVGEASAGATPPAVGGPGEGVSGERPAVGGAGEGAAGDWLVGRGMAVGMIDTIPPRGHVAHSRIALDGEHYLLTVGTAEFGAGTSTVHVQIAAQALGVSPDRIRLQQSDTDLGAHDTGAFGSTGTVVAGQATLRAAQALADALRRAAAERLGAAVEECVLGAGGVTDGRRTVRLSTLAGVSAEGRADGTPRSVAFNVQGFVVAVHRRYGTLKILRSVHAADAGFVVNPRQCRGQIEGGVAQAIGAALWEEVRLDGEGRVETPAFRGYRLPAMGDLPVTEVHFARTHDRLGPLGAKSMSESPFNPVAAALASAIRDATGLRMTATPFLADRIHAAMRARAAEPDFTQPDFRTEETDRERHPAGS</sequence>
<dbReference type="PROSITE" id="PS00197">
    <property type="entry name" value="2FE2S_FER_1"/>
    <property type="match status" value="1"/>
</dbReference>
<dbReference type="Gene3D" id="3.10.20.30">
    <property type="match status" value="1"/>
</dbReference>
<dbReference type="STRING" id="1114924.SAMN05216258_102560"/>
<dbReference type="SUPFAM" id="SSF54292">
    <property type="entry name" value="2Fe-2S ferredoxin-like"/>
    <property type="match status" value="1"/>
</dbReference>
<feature type="region of interest" description="Disordered" evidence="5">
    <location>
        <begin position="588"/>
        <end position="647"/>
    </location>
</feature>
<gene>
    <name evidence="7" type="ORF">SAMN05216258_102560</name>
</gene>
<feature type="compositionally biased region" description="Low complexity" evidence="5">
    <location>
        <begin position="591"/>
        <end position="630"/>
    </location>
</feature>
<dbReference type="InterPro" id="IPR002888">
    <property type="entry name" value="2Fe-2S-bd"/>
</dbReference>
<proteinExistence type="inferred from homology"/>
<dbReference type="PIRSF" id="PIRSF000127">
    <property type="entry name" value="Xanthine_DH"/>
    <property type="match status" value="1"/>
</dbReference>
<dbReference type="SUPFAM" id="SSF56003">
    <property type="entry name" value="Molybdenum cofactor-binding domain"/>
    <property type="match status" value="1"/>
</dbReference>
<accession>A0A1I3DFA8</accession>
<reference evidence="7 8" key="1">
    <citation type="submission" date="2016-10" db="EMBL/GenBank/DDBJ databases">
        <authorList>
            <person name="de Groot N.N."/>
        </authorList>
    </citation>
    <scope>NUCLEOTIDE SEQUENCE [LARGE SCALE GENOMIC DNA]</scope>
    <source>
        <strain evidence="7 8">CGMCC 1.11030</strain>
    </source>
</reference>
<keyword evidence="3" id="KW-0560">Oxidoreductase</keyword>
<dbReference type="InterPro" id="IPR012675">
    <property type="entry name" value="Beta-grasp_dom_sf"/>
</dbReference>
<evidence type="ECO:0000259" key="6">
    <source>
        <dbReference type="PROSITE" id="PS51085"/>
    </source>
</evidence>
<dbReference type="EMBL" id="FOQH01000002">
    <property type="protein sequence ID" value="SFH85472.1"/>
    <property type="molecule type" value="Genomic_DNA"/>
</dbReference>
<evidence type="ECO:0000256" key="5">
    <source>
        <dbReference type="SAM" id="MobiDB-lite"/>
    </source>
</evidence>
<dbReference type="GO" id="GO:0016491">
    <property type="term" value="F:oxidoreductase activity"/>
    <property type="evidence" value="ECO:0007669"/>
    <property type="project" value="UniProtKB-KW"/>
</dbReference>
<dbReference type="InterPro" id="IPR037165">
    <property type="entry name" value="AldOxase/xan_DH_Mopterin-bd_sf"/>
</dbReference>
<dbReference type="InterPro" id="IPR016208">
    <property type="entry name" value="Ald_Oxase/xanthine_DH-like"/>
</dbReference>
<dbReference type="Pfam" id="PF01799">
    <property type="entry name" value="Fer2_2"/>
    <property type="match status" value="1"/>
</dbReference>
<dbReference type="SUPFAM" id="SSF54665">
    <property type="entry name" value="CO dehydrogenase molybdoprotein N-domain-like"/>
    <property type="match status" value="1"/>
</dbReference>